<comment type="caution">
    <text evidence="1">The sequence shown here is derived from an EMBL/GenBank/DDBJ whole genome shotgun (WGS) entry which is preliminary data.</text>
</comment>
<proteinExistence type="predicted"/>
<accession>A0AAV7LST5</accession>
<dbReference type="AlphaFoldDB" id="A0AAV7LST5"/>
<dbReference type="Proteomes" id="UP001066276">
    <property type="component" value="Chromosome 11"/>
</dbReference>
<dbReference type="EMBL" id="JANPWB010000015">
    <property type="protein sequence ID" value="KAJ1094192.1"/>
    <property type="molecule type" value="Genomic_DNA"/>
</dbReference>
<organism evidence="1 2">
    <name type="scientific">Pleurodeles waltl</name>
    <name type="common">Iberian ribbed newt</name>
    <dbReference type="NCBI Taxonomy" id="8319"/>
    <lineage>
        <taxon>Eukaryota</taxon>
        <taxon>Metazoa</taxon>
        <taxon>Chordata</taxon>
        <taxon>Craniata</taxon>
        <taxon>Vertebrata</taxon>
        <taxon>Euteleostomi</taxon>
        <taxon>Amphibia</taxon>
        <taxon>Batrachia</taxon>
        <taxon>Caudata</taxon>
        <taxon>Salamandroidea</taxon>
        <taxon>Salamandridae</taxon>
        <taxon>Pleurodelinae</taxon>
        <taxon>Pleurodeles</taxon>
    </lineage>
</organism>
<evidence type="ECO:0000313" key="2">
    <source>
        <dbReference type="Proteomes" id="UP001066276"/>
    </source>
</evidence>
<keyword evidence="2" id="KW-1185">Reference proteome</keyword>
<protein>
    <submittedName>
        <fullName evidence="1">Uncharacterized protein</fullName>
    </submittedName>
</protein>
<name>A0AAV7LST5_PLEWA</name>
<reference evidence="1" key="1">
    <citation type="journal article" date="2022" name="bioRxiv">
        <title>Sequencing and chromosome-scale assembly of the giantPleurodeles waltlgenome.</title>
        <authorList>
            <person name="Brown T."/>
            <person name="Elewa A."/>
            <person name="Iarovenko S."/>
            <person name="Subramanian E."/>
            <person name="Araus A.J."/>
            <person name="Petzold A."/>
            <person name="Susuki M."/>
            <person name="Suzuki K.-i.T."/>
            <person name="Hayashi T."/>
            <person name="Toyoda A."/>
            <person name="Oliveira C."/>
            <person name="Osipova E."/>
            <person name="Leigh N.D."/>
            <person name="Simon A."/>
            <person name="Yun M.H."/>
        </authorList>
    </citation>
    <scope>NUCLEOTIDE SEQUENCE</scope>
    <source>
        <strain evidence="1">20211129_DDA</strain>
        <tissue evidence="1">Liver</tissue>
    </source>
</reference>
<evidence type="ECO:0000313" key="1">
    <source>
        <dbReference type="EMBL" id="KAJ1094192.1"/>
    </source>
</evidence>
<sequence>MDTKTVPETKIDAVVLDLCTDHKKQAEQVVKTKYPLSQLAPTVEDNDKQICALQTIIDKLLERVENAQRLSRCNNMQLVGILECMEGPRVVSGTLTVFNVVGLKGLQDIYIERVHRVTGKP</sequence>
<gene>
    <name evidence="1" type="ORF">NDU88_007270</name>
</gene>